<dbReference type="GO" id="GO:0003852">
    <property type="term" value="F:2-isopropylmalate synthase activity"/>
    <property type="evidence" value="ECO:0007669"/>
    <property type="project" value="UniProtKB-EC"/>
</dbReference>
<feature type="compositionally biased region" description="Basic residues" evidence="1">
    <location>
        <begin position="193"/>
        <end position="229"/>
    </location>
</feature>
<evidence type="ECO:0000256" key="1">
    <source>
        <dbReference type="SAM" id="MobiDB-lite"/>
    </source>
</evidence>
<gene>
    <name evidence="2" type="ORF">AVDCRST_MAG76-3491</name>
</gene>
<evidence type="ECO:0000313" key="2">
    <source>
        <dbReference type="EMBL" id="CAA9273138.1"/>
    </source>
</evidence>
<dbReference type="EC" id="2.3.3.13" evidence="2"/>
<feature type="compositionally biased region" description="Basic residues" evidence="1">
    <location>
        <begin position="38"/>
        <end position="47"/>
    </location>
</feature>
<feature type="compositionally biased region" description="Gly residues" evidence="1">
    <location>
        <begin position="236"/>
        <end position="246"/>
    </location>
</feature>
<feature type="non-terminal residue" evidence="2">
    <location>
        <position position="246"/>
    </location>
</feature>
<feature type="compositionally biased region" description="Basic and acidic residues" evidence="1">
    <location>
        <begin position="140"/>
        <end position="177"/>
    </location>
</feature>
<name>A0A6J4JBN5_9ACTN</name>
<dbReference type="EMBL" id="CADCSZ010000207">
    <property type="protein sequence ID" value="CAA9273138.1"/>
    <property type="molecule type" value="Genomic_DNA"/>
</dbReference>
<sequence>RRALQPPARPPTAPLRRRPRLHVVLRVAPGRHQEGLHRPRGRRRARWLRGVAGAVPPHRPQARGPQLRSRHPGEQPVRQGRCRLHHEGRARPRPAPPPADRVLVHHPAHHRGHRDRDHARCDVGGVRGPVPAGRSSHTADLPRADRRSERDPDHRPAAGRRRDHDAGRAGERPDRRTGARHSGRPRGGDRRGRLPRARRQRRRRRHRRGLRRVRRPRRHEVGRRPRPQHPHCVPEGRGGGTAPPAL</sequence>
<feature type="region of interest" description="Disordered" evidence="1">
    <location>
        <begin position="1"/>
        <end position="80"/>
    </location>
</feature>
<feature type="region of interest" description="Disordered" evidence="1">
    <location>
        <begin position="108"/>
        <end position="246"/>
    </location>
</feature>
<keyword evidence="2" id="KW-0808">Transferase</keyword>
<keyword evidence="2" id="KW-0012">Acyltransferase</keyword>
<organism evidence="2">
    <name type="scientific">uncultured Acidimicrobiales bacterium</name>
    <dbReference type="NCBI Taxonomy" id="310071"/>
    <lineage>
        <taxon>Bacteria</taxon>
        <taxon>Bacillati</taxon>
        <taxon>Actinomycetota</taxon>
        <taxon>Acidimicrobiia</taxon>
        <taxon>Acidimicrobiales</taxon>
        <taxon>environmental samples</taxon>
    </lineage>
</organism>
<feature type="non-terminal residue" evidence="2">
    <location>
        <position position="1"/>
    </location>
</feature>
<dbReference type="AlphaFoldDB" id="A0A6J4JBN5"/>
<proteinExistence type="predicted"/>
<protein>
    <submittedName>
        <fullName evidence="2">2-isopropylmalate synthase</fullName>
        <ecNumber evidence="2">2.3.3.13</ecNumber>
    </submittedName>
</protein>
<accession>A0A6J4JBN5</accession>
<reference evidence="2" key="1">
    <citation type="submission" date="2020-02" db="EMBL/GenBank/DDBJ databases">
        <authorList>
            <person name="Meier V. D."/>
        </authorList>
    </citation>
    <scope>NUCLEOTIDE SEQUENCE</scope>
    <source>
        <strain evidence="2">AVDCRST_MAG76</strain>
    </source>
</reference>